<comment type="pathway">
    <text evidence="2">Amino-sugar metabolism; 1,6-anhydro-N-acetylmuramate degradation.</text>
</comment>
<dbReference type="Pfam" id="PF03702">
    <property type="entry name" value="AnmK"/>
    <property type="match status" value="1"/>
</dbReference>
<reference evidence="5" key="1">
    <citation type="submission" date="2008-03" db="EMBL/GenBank/DDBJ databases">
        <title>Complete sequence of chromosome of Beijerinckia indica subsp. indica ATCC 9039.</title>
        <authorList>
            <consortium name="US DOE Joint Genome Institute"/>
            <person name="Copeland A."/>
            <person name="Lucas S."/>
            <person name="Lapidus A."/>
            <person name="Glavina del Rio T."/>
            <person name="Dalin E."/>
            <person name="Tice H."/>
            <person name="Bruce D."/>
            <person name="Goodwin L."/>
            <person name="Pitluck S."/>
            <person name="LaButti K."/>
            <person name="Schmutz J."/>
            <person name="Larimer F."/>
            <person name="Land M."/>
            <person name="Hauser L."/>
            <person name="Kyrpides N."/>
            <person name="Mikhailova N."/>
            <person name="Dunfield P.F."/>
            <person name="Dedysh S.N."/>
            <person name="Liesack W."/>
            <person name="Saw J.H."/>
            <person name="Alam M."/>
            <person name="Chen Y."/>
            <person name="Murrell J.C."/>
            <person name="Richardson P."/>
        </authorList>
    </citation>
    <scope>NUCLEOTIDE SEQUENCE [LARGE SCALE GENOMIC DNA]</scope>
    <source>
        <strain evidence="5">ATCC 9039 / DSM 1715 / NCIMB 8712</strain>
    </source>
</reference>
<dbReference type="GO" id="GO:0006040">
    <property type="term" value="P:amino sugar metabolic process"/>
    <property type="evidence" value="ECO:0007669"/>
    <property type="project" value="InterPro"/>
</dbReference>
<reference evidence="4 5" key="2">
    <citation type="journal article" date="2010" name="J. Bacteriol.">
        <title>Complete genome sequence of Beijerinckia indica subsp. indica.</title>
        <authorList>
            <person name="Tamas I."/>
            <person name="Dedysh S.N."/>
            <person name="Liesack W."/>
            <person name="Stott M.B."/>
            <person name="Alam M."/>
            <person name="Murrell J.C."/>
            <person name="Dunfield P.F."/>
        </authorList>
    </citation>
    <scope>NUCLEOTIDE SEQUENCE [LARGE SCALE GENOMIC DNA]</scope>
    <source>
        <strain evidence="5">ATCC 9039 / DSM 1715 / NCIMB 8712</strain>
    </source>
</reference>
<sequence>MDAGSLSAELREGQRERLREKPGEKAWGTLVKAIGLMSGTSMDGIDIAYVETDGQDVVKCGPSDFAPYSDAERALLRAAMADAAALIGPSSKREERPGCLAEAEAMVTQRHAAVVAAFLERDDLADKPIDLIGFHGQTVLHRPEQGLTMQIGDGVALADTLGLPVAYDFRAADVAAGGEGAPLVPIFHQALARASGFAGPVLIVNIGGVANVTYVAPGEPLMACDVGPGNAQIDDLMRARCGLAMDPQGAFAARGVVDERILADLLAHPFFRARPPKSLDRNAFSSQAIENLSTEDAAATLTAFTAAGIASILPFLPKPPARAIVCGGGARNLVMMEVLRQKLGCAVESAEAFGWSVEAMEAQAFAYLAVRRRADLPISFPLTTGVARPLPGGFLALPGHDTNGHDR</sequence>
<dbReference type="UniPathway" id="UPA00544"/>
<proteinExistence type="inferred from homology"/>
<dbReference type="Gene3D" id="3.30.420.40">
    <property type="match status" value="2"/>
</dbReference>
<dbReference type="eggNOG" id="COG2377">
    <property type="taxonomic scope" value="Bacteria"/>
</dbReference>
<evidence type="ECO:0000256" key="1">
    <source>
        <dbReference type="ARBA" id="ARBA00023277"/>
    </source>
</evidence>
<dbReference type="OrthoDB" id="9763949at2"/>
<dbReference type="InterPro" id="IPR043129">
    <property type="entry name" value="ATPase_NBD"/>
</dbReference>
<keyword evidence="2" id="KW-0808">Transferase</keyword>
<evidence type="ECO:0000256" key="2">
    <source>
        <dbReference type="HAMAP-Rule" id="MF_01270"/>
    </source>
</evidence>
<dbReference type="RefSeq" id="WP_012383038.1">
    <property type="nucleotide sequence ID" value="NC_010581.1"/>
</dbReference>
<comment type="similarity">
    <text evidence="2">Belongs to the anhydro-N-acetylmuramic acid kinase family.</text>
</comment>
<keyword evidence="2" id="KW-0547">Nucleotide-binding</keyword>
<dbReference type="PANTHER" id="PTHR30605">
    <property type="entry name" value="ANHYDRO-N-ACETYLMURAMIC ACID KINASE"/>
    <property type="match status" value="1"/>
</dbReference>
<comment type="pathway">
    <text evidence="2">Cell wall biogenesis; peptidoglycan recycling.</text>
</comment>
<evidence type="ECO:0000256" key="3">
    <source>
        <dbReference type="SAM" id="MobiDB-lite"/>
    </source>
</evidence>
<evidence type="ECO:0000313" key="5">
    <source>
        <dbReference type="Proteomes" id="UP000001695"/>
    </source>
</evidence>
<protein>
    <recommendedName>
        <fullName evidence="2">Anhydro-N-acetylmuramic acid kinase</fullName>
        <ecNumber evidence="2">2.7.1.170</ecNumber>
    </recommendedName>
    <alternativeName>
        <fullName evidence="2">AnhMurNAc kinase</fullName>
    </alternativeName>
</protein>
<dbReference type="UniPathway" id="UPA00343"/>
<keyword evidence="5" id="KW-1185">Reference proteome</keyword>
<gene>
    <name evidence="2" type="primary">anmK</name>
    <name evidence="4" type="ordered locus">Bind_0021</name>
</gene>
<dbReference type="Proteomes" id="UP000001695">
    <property type="component" value="Chromosome"/>
</dbReference>
<dbReference type="AlphaFoldDB" id="B2IAY0"/>
<dbReference type="HOGENOM" id="CLU_038782_3_0_5"/>
<dbReference type="GO" id="GO:0016301">
    <property type="term" value="F:kinase activity"/>
    <property type="evidence" value="ECO:0007669"/>
    <property type="project" value="UniProtKB-KW"/>
</dbReference>
<name>B2IAY0_BEII9</name>
<organism evidence="4 5">
    <name type="scientific">Beijerinckia indica subsp. indica (strain ATCC 9039 / DSM 1715 / NCIMB 8712)</name>
    <dbReference type="NCBI Taxonomy" id="395963"/>
    <lineage>
        <taxon>Bacteria</taxon>
        <taxon>Pseudomonadati</taxon>
        <taxon>Pseudomonadota</taxon>
        <taxon>Alphaproteobacteria</taxon>
        <taxon>Hyphomicrobiales</taxon>
        <taxon>Beijerinckiaceae</taxon>
        <taxon>Beijerinckia</taxon>
    </lineage>
</organism>
<dbReference type="GO" id="GO:0016773">
    <property type="term" value="F:phosphotransferase activity, alcohol group as acceptor"/>
    <property type="evidence" value="ECO:0007669"/>
    <property type="project" value="UniProtKB-UniRule"/>
</dbReference>
<comment type="catalytic activity">
    <reaction evidence="2">
        <text>1,6-anhydro-N-acetyl-beta-muramate + ATP + H2O = N-acetyl-D-muramate 6-phosphate + ADP + H(+)</text>
        <dbReference type="Rhea" id="RHEA:24952"/>
        <dbReference type="ChEBI" id="CHEBI:15377"/>
        <dbReference type="ChEBI" id="CHEBI:15378"/>
        <dbReference type="ChEBI" id="CHEBI:30616"/>
        <dbReference type="ChEBI" id="CHEBI:58690"/>
        <dbReference type="ChEBI" id="CHEBI:58722"/>
        <dbReference type="ChEBI" id="CHEBI:456216"/>
        <dbReference type="EC" id="2.7.1.170"/>
    </reaction>
</comment>
<evidence type="ECO:0000313" key="4">
    <source>
        <dbReference type="EMBL" id="ACB93680.1"/>
    </source>
</evidence>
<dbReference type="GO" id="GO:0009254">
    <property type="term" value="P:peptidoglycan turnover"/>
    <property type="evidence" value="ECO:0007669"/>
    <property type="project" value="UniProtKB-UniRule"/>
</dbReference>
<dbReference type="SUPFAM" id="SSF53067">
    <property type="entry name" value="Actin-like ATPase domain"/>
    <property type="match status" value="1"/>
</dbReference>
<dbReference type="GO" id="GO:0005524">
    <property type="term" value="F:ATP binding"/>
    <property type="evidence" value="ECO:0007669"/>
    <property type="project" value="UniProtKB-UniRule"/>
</dbReference>
<keyword evidence="2" id="KW-0418">Kinase</keyword>
<accession>B2IAY0</accession>
<dbReference type="EC" id="2.7.1.170" evidence="2"/>
<feature type="compositionally biased region" description="Basic and acidic residues" evidence="3">
    <location>
        <begin position="9"/>
        <end position="22"/>
    </location>
</feature>
<keyword evidence="2" id="KW-0067">ATP-binding</keyword>
<dbReference type="InterPro" id="IPR005338">
    <property type="entry name" value="Anhydro_N_Ac-Mur_kinase"/>
</dbReference>
<dbReference type="STRING" id="395963.Bind_0021"/>
<dbReference type="NCBIfam" id="NF007141">
    <property type="entry name" value="PRK09585.1-5"/>
    <property type="match status" value="1"/>
</dbReference>
<dbReference type="PANTHER" id="PTHR30605:SF0">
    <property type="entry name" value="ANHYDRO-N-ACETYLMURAMIC ACID KINASE"/>
    <property type="match status" value="1"/>
</dbReference>
<feature type="binding site" evidence="2">
    <location>
        <begin position="39"/>
        <end position="46"/>
    </location>
    <ligand>
        <name>ATP</name>
        <dbReference type="ChEBI" id="CHEBI:30616"/>
    </ligand>
</feature>
<keyword evidence="1 2" id="KW-0119">Carbohydrate metabolism</keyword>
<dbReference type="KEGG" id="bid:Bind_0021"/>
<feature type="region of interest" description="Disordered" evidence="3">
    <location>
        <begin position="1"/>
        <end position="22"/>
    </location>
</feature>
<dbReference type="HAMAP" id="MF_01270">
    <property type="entry name" value="AnhMurNAc_kinase"/>
    <property type="match status" value="1"/>
</dbReference>
<dbReference type="GO" id="GO:0097175">
    <property type="term" value="P:1,6-anhydro-N-acetyl-beta-muramic acid catabolic process"/>
    <property type="evidence" value="ECO:0007669"/>
    <property type="project" value="UniProtKB-UniRule"/>
</dbReference>
<comment type="function">
    <text evidence="2">Catalyzes the specific phosphorylation of 1,6-anhydro-N-acetylmuramic acid (anhMurNAc) with the simultaneous cleavage of the 1,6-anhydro ring, generating MurNAc-6-P. Is required for the utilization of anhMurNAc either imported from the medium or derived from its own cell wall murein, and thus plays a role in cell wall recycling.</text>
</comment>
<dbReference type="EMBL" id="CP001016">
    <property type="protein sequence ID" value="ACB93680.1"/>
    <property type="molecule type" value="Genomic_DNA"/>
</dbReference>